<protein>
    <submittedName>
        <fullName evidence="1">Uncharacterized protein</fullName>
    </submittedName>
</protein>
<organism evidence="1 2">
    <name type="scientific">Folsomia candida</name>
    <name type="common">Springtail</name>
    <dbReference type="NCBI Taxonomy" id="158441"/>
    <lineage>
        <taxon>Eukaryota</taxon>
        <taxon>Metazoa</taxon>
        <taxon>Ecdysozoa</taxon>
        <taxon>Arthropoda</taxon>
        <taxon>Hexapoda</taxon>
        <taxon>Collembola</taxon>
        <taxon>Entomobryomorpha</taxon>
        <taxon>Isotomoidea</taxon>
        <taxon>Isotomidae</taxon>
        <taxon>Proisotominae</taxon>
        <taxon>Folsomia</taxon>
    </lineage>
</organism>
<dbReference type="Proteomes" id="UP000198287">
    <property type="component" value="Unassembled WGS sequence"/>
</dbReference>
<gene>
    <name evidence="1" type="ORF">Fcan01_19190</name>
</gene>
<keyword evidence="2" id="KW-1185">Reference proteome</keyword>
<dbReference type="EMBL" id="LNIX01000016">
    <property type="protein sequence ID" value="OXA46302.1"/>
    <property type="molecule type" value="Genomic_DNA"/>
</dbReference>
<reference evidence="1 2" key="1">
    <citation type="submission" date="2015-12" db="EMBL/GenBank/DDBJ databases">
        <title>The genome of Folsomia candida.</title>
        <authorList>
            <person name="Faddeeva A."/>
            <person name="Derks M.F."/>
            <person name="Anvar Y."/>
            <person name="Smit S."/>
            <person name="Van Straalen N."/>
            <person name="Roelofs D."/>
        </authorList>
    </citation>
    <scope>NUCLEOTIDE SEQUENCE [LARGE SCALE GENOMIC DNA]</scope>
    <source>
        <strain evidence="1 2">VU population</strain>
        <tissue evidence="1">Whole body</tissue>
    </source>
</reference>
<evidence type="ECO:0000313" key="1">
    <source>
        <dbReference type="EMBL" id="OXA46302.1"/>
    </source>
</evidence>
<dbReference type="AlphaFoldDB" id="A0A226DL84"/>
<name>A0A226DL84_FOLCA</name>
<dbReference type="OrthoDB" id="5979489at2759"/>
<dbReference type="STRING" id="158441.A0A226DL84"/>
<comment type="caution">
    <text evidence="1">The sequence shown here is derived from an EMBL/GenBank/DDBJ whole genome shotgun (WGS) entry which is preliminary data.</text>
</comment>
<evidence type="ECO:0000313" key="2">
    <source>
        <dbReference type="Proteomes" id="UP000198287"/>
    </source>
</evidence>
<accession>A0A226DL84</accession>
<sequence length="465" mass="54111">MSESHLKAGITSGLNLFDGGITYVSIANASFVPYFSITNLSGGNPLEFMVPGLDKLYISLRESFLYLKVKVLLDGKPLPVDEDISCVNFLGQSLFSVFELYLQDTLVSSKNYYNDVNAGLMGSANAGYVSRKTFLRNELELISDLMEDFCLNPKWLLSNVSPRIRLKLAPLEFVLWSPNEDKKYSIEFTQAIEKFLKSDLNNQFSVNLYLHDEKDKAVYPWFISREEKKHHMYLLIFSPSPEEDAFHCALIHNFDQFLRPKSATCRLYFCKRCLCRFYSADARTAHTQNCGDRKADRVVFPKNKYASYKICGDSCEFPTYVVADFETYLGKLLRERNEKIYGQHYPLSIAYGLVESGKVEKTRFLVGENCDKDFIEEMMEIGGEYLRKIHKFRFSIKMSIQDWLHYISYPNCVICKEPFKKKKDEDLEYMLTEEELRKLTAEDLLTLQMEEEEEEEEEEYGKERQ</sequence>
<proteinExistence type="predicted"/>